<comment type="caution">
    <text evidence="4">The sequence shown here is derived from an EMBL/GenBank/DDBJ whole genome shotgun (WGS) entry which is preliminary data.</text>
</comment>
<dbReference type="PROSITE" id="PS50005">
    <property type="entry name" value="TPR"/>
    <property type="match status" value="2"/>
</dbReference>
<dbReference type="Gene3D" id="2.60.40.790">
    <property type="match status" value="1"/>
</dbReference>
<proteinExistence type="predicted"/>
<dbReference type="InterPro" id="IPR007052">
    <property type="entry name" value="CS_dom"/>
</dbReference>
<dbReference type="InterPro" id="IPR008978">
    <property type="entry name" value="HSP20-like_chaperone"/>
</dbReference>
<dbReference type="AlphaFoldDB" id="A0A445M6M6"/>
<feature type="domain" description="CS" evidence="3">
    <location>
        <begin position="164"/>
        <end position="195"/>
    </location>
</feature>
<dbReference type="InterPro" id="IPR011990">
    <property type="entry name" value="TPR-like_helical_dom_sf"/>
</dbReference>
<dbReference type="EMBL" id="QZWG01000001">
    <property type="protein sequence ID" value="RZC31285.1"/>
    <property type="molecule type" value="Genomic_DNA"/>
</dbReference>
<dbReference type="InterPro" id="IPR044563">
    <property type="entry name" value="Sgt1-like"/>
</dbReference>
<protein>
    <submittedName>
        <fullName evidence="4">Protein SGT1-like B isoform D</fullName>
    </submittedName>
</protein>
<feature type="region of interest" description="Disordered" evidence="2">
    <location>
        <begin position="128"/>
        <end position="151"/>
    </location>
</feature>
<dbReference type="SMART" id="SM00028">
    <property type="entry name" value="TPR"/>
    <property type="match status" value="3"/>
</dbReference>
<keyword evidence="1" id="KW-0802">TPR repeat</keyword>
<dbReference type="InterPro" id="IPR019734">
    <property type="entry name" value="TPR_rpt"/>
</dbReference>
<sequence length="226" mass="25114">MATALEKKAKEAFFDDEFGLAVDLYSEAIRLDPNDANLFADRAQAHIKLNAFTEAVSDANKSIQLNPSLPKAYLRKATACIKLQEYHTAKVALQNGAAFAQDDSRFANLIQQCDRCIAEESSGLTSTLSSHLSNRNHGMTKEEAEGDSLLSQKNEATLNRPKYRHEYYQKPEEVVVTIFAKGISAKDVVVDFGEQIVGLYNGCFVFSFTYPCLISSCFTYITLQIT</sequence>
<dbReference type="SUPFAM" id="SSF49764">
    <property type="entry name" value="HSP20-like chaperones"/>
    <property type="match status" value="1"/>
</dbReference>
<gene>
    <name evidence="4" type="ORF">D0Y65_002299</name>
</gene>
<dbReference type="Pfam" id="PF04969">
    <property type="entry name" value="CS"/>
    <property type="match status" value="1"/>
</dbReference>
<keyword evidence="5" id="KW-1185">Reference proteome</keyword>
<evidence type="ECO:0000259" key="3">
    <source>
        <dbReference type="Pfam" id="PF04969"/>
    </source>
</evidence>
<organism evidence="4 5">
    <name type="scientific">Glycine soja</name>
    <name type="common">Wild soybean</name>
    <dbReference type="NCBI Taxonomy" id="3848"/>
    <lineage>
        <taxon>Eukaryota</taxon>
        <taxon>Viridiplantae</taxon>
        <taxon>Streptophyta</taxon>
        <taxon>Embryophyta</taxon>
        <taxon>Tracheophyta</taxon>
        <taxon>Spermatophyta</taxon>
        <taxon>Magnoliopsida</taxon>
        <taxon>eudicotyledons</taxon>
        <taxon>Gunneridae</taxon>
        <taxon>Pentapetalae</taxon>
        <taxon>rosids</taxon>
        <taxon>fabids</taxon>
        <taxon>Fabales</taxon>
        <taxon>Fabaceae</taxon>
        <taxon>Papilionoideae</taxon>
        <taxon>50 kb inversion clade</taxon>
        <taxon>NPAAA clade</taxon>
        <taxon>indigoferoid/millettioid clade</taxon>
        <taxon>Phaseoleae</taxon>
        <taxon>Glycine</taxon>
        <taxon>Glycine subgen. Soja</taxon>
    </lineage>
</organism>
<feature type="repeat" description="TPR" evidence="1">
    <location>
        <begin position="2"/>
        <end position="35"/>
    </location>
</feature>
<name>A0A445M6M6_GLYSO</name>
<dbReference type="GO" id="GO:0006950">
    <property type="term" value="P:response to stress"/>
    <property type="evidence" value="ECO:0007669"/>
    <property type="project" value="UniProtKB-ARBA"/>
</dbReference>
<feature type="repeat" description="TPR" evidence="1">
    <location>
        <begin position="36"/>
        <end position="69"/>
    </location>
</feature>
<evidence type="ECO:0000313" key="4">
    <source>
        <dbReference type="EMBL" id="RZC31285.1"/>
    </source>
</evidence>
<dbReference type="GO" id="GO:0051087">
    <property type="term" value="F:protein-folding chaperone binding"/>
    <property type="evidence" value="ECO:0007669"/>
    <property type="project" value="InterPro"/>
</dbReference>
<dbReference type="FunFam" id="1.25.40.10:FF:000778">
    <property type="entry name" value="Protein SGT1 homolog"/>
    <property type="match status" value="1"/>
</dbReference>
<dbReference type="PANTHER" id="PTHR45862">
    <property type="entry name" value="PROTEIN SGT1 HOMOLOG"/>
    <property type="match status" value="1"/>
</dbReference>
<dbReference type="SUPFAM" id="SSF48452">
    <property type="entry name" value="TPR-like"/>
    <property type="match status" value="1"/>
</dbReference>
<reference evidence="4 5" key="1">
    <citation type="submission" date="2018-09" db="EMBL/GenBank/DDBJ databases">
        <title>A high-quality reference genome of wild soybean provides a powerful tool to mine soybean genomes.</title>
        <authorList>
            <person name="Xie M."/>
            <person name="Chung C.Y.L."/>
            <person name="Li M.-W."/>
            <person name="Wong F.-L."/>
            <person name="Chan T.-F."/>
            <person name="Lam H.-M."/>
        </authorList>
    </citation>
    <scope>NUCLEOTIDE SEQUENCE [LARGE SCALE GENOMIC DNA]</scope>
    <source>
        <strain evidence="5">cv. W05</strain>
        <tissue evidence="4">Hypocotyl of etiolated seedlings</tissue>
    </source>
</reference>
<dbReference type="Proteomes" id="UP000289340">
    <property type="component" value="Chromosome 1"/>
</dbReference>
<dbReference type="Gene3D" id="1.25.40.10">
    <property type="entry name" value="Tetratricopeptide repeat domain"/>
    <property type="match status" value="1"/>
</dbReference>
<accession>A0A445M6M6</accession>
<evidence type="ECO:0000256" key="2">
    <source>
        <dbReference type="SAM" id="MobiDB-lite"/>
    </source>
</evidence>
<evidence type="ECO:0000256" key="1">
    <source>
        <dbReference type="PROSITE-ProRule" id="PRU00339"/>
    </source>
</evidence>
<evidence type="ECO:0000313" key="5">
    <source>
        <dbReference type="Proteomes" id="UP000289340"/>
    </source>
</evidence>